<reference evidence="1 2" key="1">
    <citation type="submission" date="2010-01" db="EMBL/GenBank/DDBJ databases">
        <authorList>
            <person name="Dodson R."/>
            <person name="Madupu R."/>
            <person name="Durkin A.S."/>
            <person name="Torralba M."/>
            <person name="Methe B."/>
            <person name="Sutton G.G."/>
            <person name="Strausberg R.L."/>
            <person name="Nelson K.E."/>
        </authorList>
    </citation>
    <scope>NUCLEOTIDE SEQUENCE [LARGE SCALE GENOMIC DNA]</scope>
    <source>
        <strain evidence="1 2">653-L</strain>
    </source>
</reference>
<dbReference type="GeneID" id="79843402"/>
<evidence type="ECO:0000313" key="1">
    <source>
        <dbReference type="EMBL" id="EFD04378.1"/>
    </source>
</evidence>
<sequence>MSGKINNDDKWEVTGETLGYMISRIQERYQESLSEGDDDFNNGRKLAFYEVLDMIKNDLEVRGYSLDDFK</sequence>
<evidence type="ECO:0000313" key="2">
    <source>
        <dbReference type="Proteomes" id="UP000004206"/>
    </source>
</evidence>
<organism evidence="1 2">
    <name type="scientific">Peptostreptococcus anaerobius 653-L</name>
    <dbReference type="NCBI Taxonomy" id="596329"/>
    <lineage>
        <taxon>Bacteria</taxon>
        <taxon>Bacillati</taxon>
        <taxon>Bacillota</taxon>
        <taxon>Clostridia</taxon>
        <taxon>Peptostreptococcales</taxon>
        <taxon>Peptostreptococcaceae</taxon>
        <taxon>Peptostreptococcus</taxon>
    </lineage>
</organism>
<dbReference type="AlphaFoldDB" id="D3MTZ3"/>
<proteinExistence type="predicted"/>
<gene>
    <name evidence="1" type="ORF">HMPREF0631_1299</name>
</gene>
<dbReference type="RefSeq" id="WP_002844503.1">
    <property type="nucleotide sequence ID" value="NZ_ADJN01000065.1"/>
</dbReference>
<comment type="caution">
    <text evidence="1">The sequence shown here is derived from an EMBL/GenBank/DDBJ whole genome shotgun (WGS) entry which is preliminary data.</text>
</comment>
<protein>
    <submittedName>
        <fullName evidence="1">Uncharacterized protein</fullName>
    </submittedName>
</protein>
<accession>D3MTZ3</accession>
<dbReference type="Proteomes" id="UP000004206">
    <property type="component" value="Unassembled WGS sequence"/>
</dbReference>
<dbReference type="OrthoDB" id="2061924at2"/>
<keyword evidence="2" id="KW-1185">Reference proteome</keyword>
<name>D3MTZ3_9FIRM</name>
<dbReference type="EMBL" id="ADJN01000065">
    <property type="protein sequence ID" value="EFD04378.1"/>
    <property type="molecule type" value="Genomic_DNA"/>
</dbReference>